<feature type="region of interest" description="Disordered" evidence="9">
    <location>
        <begin position="196"/>
        <end position="218"/>
    </location>
</feature>
<keyword evidence="12" id="KW-1185">Reference proteome</keyword>
<dbReference type="Pfam" id="PF03935">
    <property type="entry name" value="SKN1_KRE6_Sbg1"/>
    <property type="match status" value="1"/>
</dbReference>
<evidence type="ECO:0000256" key="3">
    <source>
        <dbReference type="ARBA" id="ARBA00022692"/>
    </source>
</evidence>
<dbReference type="Proteomes" id="UP000245942">
    <property type="component" value="Unassembled WGS sequence"/>
</dbReference>
<organism evidence="11 12">
    <name type="scientific">Pseudomicrostroma glucosiphilum</name>
    <dbReference type="NCBI Taxonomy" id="1684307"/>
    <lineage>
        <taxon>Eukaryota</taxon>
        <taxon>Fungi</taxon>
        <taxon>Dikarya</taxon>
        <taxon>Basidiomycota</taxon>
        <taxon>Ustilaginomycotina</taxon>
        <taxon>Exobasidiomycetes</taxon>
        <taxon>Microstromatales</taxon>
        <taxon>Microstromatales incertae sedis</taxon>
        <taxon>Pseudomicrostroma</taxon>
    </lineage>
</organism>
<keyword evidence="7" id="KW-0325">Glycoprotein</keyword>
<name>A0A316UDR2_9BASI</name>
<dbReference type="GO" id="GO:0005886">
    <property type="term" value="C:plasma membrane"/>
    <property type="evidence" value="ECO:0007669"/>
    <property type="project" value="TreeGrafter"/>
</dbReference>
<evidence type="ECO:0000313" key="12">
    <source>
        <dbReference type="Proteomes" id="UP000245942"/>
    </source>
</evidence>
<evidence type="ECO:0000256" key="4">
    <source>
        <dbReference type="ARBA" id="ARBA00022968"/>
    </source>
</evidence>
<dbReference type="InterPro" id="IPR000757">
    <property type="entry name" value="Beta-glucanase-like"/>
</dbReference>
<evidence type="ECO:0000256" key="1">
    <source>
        <dbReference type="ARBA" id="ARBA00004606"/>
    </source>
</evidence>
<evidence type="ECO:0000256" key="5">
    <source>
        <dbReference type="ARBA" id="ARBA00022989"/>
    </source>
</evidence>
<evidence type="ECO:0000256" key="8">
    <source>
        <dbReference type="ARBA" id="ARBA00023316"/>
    </source>
</evidence>
<keyword evidence="8" id="KW-0961">Cell wall biogenesis/degradation</keyword>
<sequence length="476" mass="52171">MGYPLLVFFLKQNHTNKGGHGLGGTNATGQVPDFGGLRTGLIDPDTPKDAYSKMNVDGTKKMNLVFSDEFEQDGRSFYPGDDPVWQAEDLFYWGTGDLEWYDPAAITTKDGALRISLTEHVSHNKNFRSGLLSSWNKFCFTGGRIEVAVILPGTNDVSGFWPAAWLLGNLGRQGYGATTEGMWPYSYDSCDVGTLPNQTWPAEQGGGPEAAVSGGDKQGPLSYLPGQRLSRCTCPGEDHPGPLLSDGTLRGRGAPEIDVFEVSAGKAYTASQSLQSAPYNAKYRLPTTDGAVYYAPGRAGKNSYEGGVYQQAVSGVSQFKSDAFEKDGAVFNVMAVEYKPGLDDDSYVAWMTDGKLAWSVHPPAMAPDKLTEIDVRPFPQEPMYIIMNLGMSQSFSWPDWENLEFPAHMLIDYVRVYQPEGEENVGCDPPDYPTKDYIDRHIGAYTNANLTTWTEPKGLRGGYGGTFPKNRLLHKC</sequence>
<dbReference type="AlphaFoldDB" id="A0A316UDR2"/>
<dbReference type="RefSeq" id="XP_025350188.1">
    <property type="nucleotide sequence ID" value="XM_025490591.1"/>
</dbReference>
<dbReference type="InterPro" id="IPR005629">
    <property type="entry name" value="Skn1/Kre6/Sbg1"/>
</dbReference>
<gene>
    <name evidence="11" type="ORF">BCV69DRAFT_256045</name>
</gene>
<dbReference type="STRING" id="1684307.A0A316UDR2"/>
<keyword evidence="4" id="KW-0735">Signal-anchor</keyword>
<evidence type="ECO:0000313" key="11">
    <source>
        <dbReference type="EMBL" id="PWN23028.1"/>
    </source>
</evidence>
<dbReference type="Gene3D" id="2.60.120.200">
    <property type="match status" value="2"/>
</dbReference>
<dbReference type="EMBL" id="KZ819322">
    <property type="protein sequence ID" value="PWN23028.1"/>
    <property type="molecule type" value="Genomic_DNA"/>
</dbReference>
<dbReference type="GO" id="GO:0015926">
    <property type="term" value="F:glucosidase activity"/>
    <property type="evidence" value="ECO:0007669"/>
    <property type="project" value="TreeGrafter"/>
</dbReference>
<dbReference type="GeneID" id="37012325"/>
<dbReference type="GO" id="GO:0006078">
    <property type="term" value="P:(1-&gt;6)-beta-D-glucan biosynthetic process"/>
    <property type="evidence" value="ECO:0007669"/>
    <property type="project" value="TreeGrafter"/>
</dbReference>
<dbReference type="FunFam" id="2.60.120.200:FF:000135">
    <property type="entry name" value="Related to KRE6-glucan synthase subunit"/>
    <property type="match status" value="1"/>
</dbReference>
<dbReference type="PANTHER" id="PTHR31361">
    <property type="entry name" value="BETA-GLUCAN SYNTHESIS-ASSOCIATED PROTEIN KRE6-RELATED"/>
    <property type="match status" value="1"/>
</dbReference>
<keyword evidence="5" id="KW-1133">Transmembrane helix</keyword>
<reference evidence="11 12" key="1">
    <citation type="journal article" date="2018" name="Mol. Biol. Evol.">
        <title>Broad Genomic Sampling Reveals a Smut Pathogenic Ancestry of the Fungal Clade Ustilaginomycotina.</title>
        <authorList>
            <person name="Kijpornyongpan T."/>
            <person name="Mondo S.J."/>
            <person name="Barry K."/>
            <person name="Sandor L."/>
            <person name="Lee J."/>
            <person name="Lipzen A."/>
            <person name="Pangilinan J."/>
            <person name="LaButti K."/>
            <person name="Hainaut M."/>
            <person name="Henrissat B."/>
            <person name="Grigoriev I.V."/>
            <person name="Spatafora J.W."/>
            <person name="Aime M.C."/>
        </authorList>
    </citation>
    <scope>NUCLEOTIDE SEQUENCE [LARGE SCALE GENOMIC DNA]</scope>
    <source>
        <strain evidence="11 12">MCA 4718</strain>
    </source>
</reference>
<dbReference type="OrthoDB" id="412647at2759"/>
<feature type="domain" description="GH16" evidence="10">
    <location>
        <begin position="32"/>
        <end position="422"/>
    </location>
</feature>
<evidence type="ECO:0000256" key="7">
    <source>
        <dbReference type="ARBA" id="ARBA00023180"/>
    </source>
</evidence>
<evidence type="ECO:0000256" key="2">
    <source>
        <dbReference type="ARBA" id="ARBA00010962"/>
    </source>
</evidence>
<accession>A0A316UDR2</accession>
<comment type="similarity">
    <text evidence="2">Belongs to the SKN1/KRE6 family.</text>
</comment>
<evidence type="ECO:0000256" key="6">
    <source>
        <dbReference type="ARBA" id="ARBA00023136"/>
    </source>
</evidence>
<dbReference type="SUPFAM" id="SSF49899">
    <property type="entry name" value="Concanavalin A-like lectins/glucanases"/>
    <property type="match status" value="1"/>
</dbReference>
<keyword evidence="3" id="KW-0812">Transmembrane</keyword>
<keyword evidence="11" id="KW-0378">Hydrolase</keyword>
<evidence type="ECO:0000259" key="10">
    <source>
        <dbReference type="PROSITE" id="PS51762"/>
    </source>
</evidence>
<proteinExistence type="inferred from homology"/>
<dbReference type="InterPro" id="IPR013320">
    <property type="entry name" value="ConA-like_dom_sf"/>
</dbReference>
<dbReference type="PROSITE" id="PS51762">
    <property type="entry name" value="GH16_2"/>
    <property type="match status" value="1"/>
</dbReference>
<protein>
    <submittedName>
        <fullName evidence="11">Glycoside hydrolase family 16 protein</fullName>
    </submittedName>
</protein>
<evidence type="ECO:0000256" key="9">
    <source>
        <dbReference type="SAM" id="MobiDB-lite"/>
    </source>
</evidence>
<dbReference type="PANTHER" id="PTHR31361:SF1">
    <property type="entry name" value="BETA-GLUCAN SYNTHESIS-ASSOCIATED PROTEIN KRE6-RELATED"/>
    <property type="match status" value="1"/>
</dbReference>
<dbReference type="GO" id="GO:0005789">
    <property type="term" value="C:endoplasmic reticulum membrane"/>
    <property type="evidence" value="ECO:0007669"/>
    <property type="project" value="TreeGrafter"/>
</dbReference>
<comment type="subcellular location">
    <subcellularLocation>
        <location evidence="1">Membrane</location>
        <topology evidence="1">Single-pass type II membrane protein</topology>
    </subcellularLocation>
</comment>
<keyword evidence="6" id="KW-0472">Membrane</keyword>
<dbReference type="GO" id="GO:0031505">
    <property type="term" value="P:fungal-type cell wall organization"/>
    <property type="evidence" value="ECO:0007669"/>
    <property type="project" value="TreeGrafter"/>
</dbReference>